<dbReference type="CDD" id="cd18880">
    <property type="entry name" value="NUDIX_ADPRase"/>
    <property type="match status" value="1"/>
</dbReference>
<dbReference type="STRING" id="709015.GCA_000472485_01292"/>
<evidence type="ECO:0000259" key="3">
    <source>
        <dbReference type="PROSITE" id="PS51462"/>
    </source>
</evidence>
<dbReference type="OrthoDB" id="9810648at2"/>
<dbReference type="KEGG" id="pact:CA264_06445"/>
<accession>A0A1X9YQI9</accession>
<protein>
    <submittedName>
        <fullName evidence="4">NUDIX hydrolase</fullName>
    </submittedName>
</protein>
<dbReference type="InterPro" id="IPR000086">
    <property type="entry name" value="NUDIX_hydrolase_dom"/>
</dbReference>
<dbReference type="Pfam" id="PF00293">
    <property type="entry name" value="NUDIX"/>
    <property type="match status" value="1"/>
</dbReference>
<evidence type="ECO:0000313" key="4">
    <source>
        <dbReference type="EMBL" id="ARS35111.1"/>
    </source>
</evidence>
<evidence type="ECO:0000313" key="5">
    <source>
        <dbReference type="Proteomes" id="UP000266292"/>
    </source>
</evidence>
<gene>
    <name evidence="4" type="ORF">CA264_06445</name>
</gene>
<dbReference type="InterPro" id="IPR020084">
    <property type="entry name" value="NUDIX_hydrolase_CS"/>
</dbReference>
<dbReference type="PANTHER" id="PTHR43046:SF14">
    <property type="entry name" value="MUTT_NUDIX FAMILY PROTEIN"/>
    <property type="match status" value="1"/>
</dbReference>
<dbReference type="Proteomes" id="UP000266292">
    <property type="component" value="Chromosome"/>
</dbReference>
<dbReference type="RefSeq" id="WP_025605624.1">
    <property type="nucleotide sequence ID" value="NZ_CP021235.1"/>
</dbReference>
<dbReference type="SUPFAM" id="SSF55811">
    <property type="entry name" value="Nudix"/>
    <property type="match status" value="1"/>
</dbReference>
<proteinExistence type="predicted"/>
<dbReference type="PROSITE" id="PS00893">
    <property type="entry name" value="NUDIX_BOX"/>
    <property type="match status" value="1"/>
</dbReference>
<dbReference type="GO" id="GO:0016787">
    <property type="term" value="F:hydrolase activity"/>
    <property type="evidence" value="ECO:0007669"/>
    <property type="project" value="UniProtKB-KW"/>
</dbReference>
<keyword evidence="5" id="KW-1185">Reference proteome</keyword>
<evidence type="ECO:0000256" key="1">
    <source>
        <dbReference type="ARBA" id="ARBA00001946"/>
    </source>
</evidence>
<keyword evidence="2 4" id="KW-0378">Hydrolase</keyword>
<organism evidence="4 5">
    <name type="scientific">Pontibacter actiniarum</name>
    <dbReference type="NCBI Taxonomy" id="323450"/>
    <lineage>
        <taxon>Bacteria</taxon>
        <taxon>Pseudomonadati</taxon>
        <taxon>Bacteroidota</taxon>
        <taxon>Cytophagia</taxon>
        <taxon>Cytophagales</taxon>
        <taxon>Hymenobacteraceae</taxon>
        <taxon>Pontibacter</taxon>
    </lineage>
</organism>
<evidence type="ECO:0000256" key="2">
    <source>
        <dbReference type="ARBA" id="ARBA00022801"/>
    </source>
</evidence>
<dbReference type="EMBL" id="CP021235">
    <property type="protein sequence ID" value="ARS35111.1"/>
    <property type="molecule type" value="Genomic_DNA"/>
</dbReference>
<dbReference type="PROSITE" id="PS51462">
    <property type="entry name" value="NUDIX"/>
    <property type="match status" value="1"/>
</dbReference>
<feature type="domain" description="Nudix hydrolase" evidence="3">
    <location>
        <begin position="13"/>
        <end position="148"/>
    </location>
</feature>
<reference evidence="5" key="1">
    <citation type="submission" date="2017-05" db="EMBL/GenBank/DDBJ databases">
        <authorList>
            <person name="Ray J."/>
            <person name="Price M."/>
            <person name="Deutschbauer A."/>
        </authorList>
    </citation>
    <scope>NUCLEOTIDE SEQUENCE [LARGE SCALE GENOMIC DNA]</scope>
    <source>
        <strain evidence="5">DSM 19842</strain>
    </source>
</reference>
<dbReference type="InterPro" id="IPR015797">
    <property type="entry name" value="NUDIX_hydrolase-like_dom_sf"/>
</dbReference>
<sequence length="161" mass="18208">MSDLNPNAAPFAEKLRVRVCGICVQNNKLLVVRHGKTVDNKAFWVPPGGGVQYDESMQDCLKREFLEETGLQVQVSRFLFVNEFLHPPLHAVELFFEVQLQDGRLATGADPELAEGAQLIEQVQWLTMKEIQAIPTPDKHRVLQHLIALDDLLGLPHYFIP</sequence>
<dbReference type="PANTHER" id="PTHR43046">
    <property type="entry name" value="GDP-MANNOSE MANNOSYL HYDROLASE"/>
    <property type="match status" value="1"/>
</dbReference>
<dbReference type="AlphaFoldDB" id="A0A1X9YQI9"/>
<comment type="cofactor">
    <cofactor evidence="1">
        <name>Mg(2+)</name>
        <dbReference type="ChEBI" id="CHEBI:18420"/>
    </cofactor>
</comment>
<name>A0A1X9YQI9_9BACT</name>
<dbReference type="Gene3D" id="3.90.79.10">
    <property type="entry name" value="Nucleoside Triphosphate Pyrophosphohydrolase"/>
    <property type="match status" value="1"/>
</dbReference>